<gene>
    <name evidence="2" type="ORF">ABEB36_012403</name>
</gene>
<feature type="domain" description="ZSWIM3 N-terminal" evidence="1">
    <location>
        <begin position="34"/>
        <end position="146"/>
    </location>
</feature>
<dbReference type="InterPro" id="IPR040854">
    <property type="entry name" value="ZSWIM9"/>
</dbReference>
<dbReference type="PANTHER" id="PTHR47086">
    <property type="entry name" value="BTB DOMAIN-CONTAINING PROTEIN"/>
    <property type="match status" value="1"/>
</dbReference>
<dbReference type="PANTHER" id="PTHR47086:SF4">
    <property type="entry name" value="BTB DOMAIN-CONTAINING PROTEIN"/>
    <property type="match status" value="1"/>
</dbReference>
<dbReference type="AlphaFoldDB" id="A0ABD1EB32"/>
<dbReference type="Pfam" id="PF21599">
    <property type="entry name" value="ZSWIM3_N"/>
    <property type="match status" value="1"/>
</dbReference>
<protein>
    <recommendedName>
        <fullName evidence="1">ZSWIM3 N-terminal domain-containing protein</fullName>
    </recommendedName>
</protein>
<sequence>MIEATEEQEQILKTEYENDKTSIDNYATIVNLDIKLGDKFQSFKEFQTLFNRITKANFVRFSKRDSRSLEAAKRKTTKQINPELEFYQLRYGCFYSIKHRSKGTGKRKRRALSREYEATCPASICLKVTEDGNYLEVYIINNVHNHPVSEEEFQKLLPKTERNKSEYIFKDYLSNNIEIDGEDKYRMVLKKCKLIAQIAAVSDTARLQEIIKNLDDYIYYLKYTMAKEEIENIEDYG</sequence>
<organism evidence="2 3">
    <name type="scientific">Hypothenemus hampei</name>
    <name type="common">Coffee berry borer</name>
    <dbReference type="NCBI Taxonomy" id="57062"/>
    <lineage>
        <taxon>Eukaryota</taxon>
        <taxon>Metazoa</taxon>
        <taxon>Ecdysozoa</taxon>
        <taxon>Arthropoda</taxon>
        <taxon>Hexapoda</taxon>
        <taxon>Insecta</taxon>
        <taxon>Pterygota</taxon>
        <taxon>Neoptera</taxon>
        <taxon>Endopterygota</taxon>
        <taxon>Coleoptera</taxon>
        <taxon>Polyphaga</taxon>
        <taxon>Cucujiformia</taxon>
        <taxon>Curculionidae</taxon>
        <taxon>Scolytinae</taxon>
        <taxon>Hypothenemus</taxon>
    </lineage>
</organism>
<evidence type="ECO:0000313" key="3">
    <source>
        <dbReference type="Proteomes" id="UP001566132"/>
    </source>
</evidence>
<comment type="caution">
    <text evidence="2">The sequence shown here is derived from an EMBL/GenBank/DDBJ whole genome shotgun (WGS) entry which is preliminary data.</text>
</comment>
<keyword evidence="3" id="KW-1185">Reference proteome</keyword>
<reference evidence="2 3" key="1">
    <citation type="submission" date="2024-05" db="EMBL/GenBank/DDBJ databases">
        <title>Genetic variation in Jamaican populations of the coffee berry borer (Hypothenemus hampei).</title>
        <authorList>
            <person name="Errbii M."/>
            <person name="Myrie A."/>
        </authorList>
    </citation>
    <scope>NUCLEOTIDE SEQUENCE [LARGE SCALE GENOMIC DNA]</scope>
    <source>
        <strain evidence="2">JA-Hopewell-2020-01-JO</strain>
        <tissue evidence="2">Whole body</tissue>
    </source>
</reference>
<dbReference type="EMBL" id="JBDJPC010000009">
    <property type="protein sequence ID" value="KAL1491874.1"/>
    <property type="molecule type" value="Genomic_DNA"/>
</dbReference>
<proteinExistence type="predicted"/>
<dbReference type="Proteomes" id="UP001566132">
    <property type="component" value="Unassembled WGS sequence"/>
</dbReference>
<dbReference type="InterPro" id="IPR048325">
    <property type="entry name" value="ZSWIM3_N"/>
</dbReference>
<name>A0ABD1EB32_HYPHA</name>
<evidence type="ECO:0000313" key="2">
    <source>
        <dbReference type="EMBL" id="KAL1491874.1"/>
    </source>
</evidence>
<evidence type="ECO:0000259" key="1">
    <source>
        <dbReference type="Pfam" id="PF21599"/>
    </source>
</evidence>
<accession>A0ABD1EB32</accession>